<sequence>MSDFVKSAENAPKGYVAAEAAGLRWLAEPQVVPVVDVLEEGKDSLRLRRLESVAQTAEAARELGRGLARLHDAGAPDFGWAPAEPAFFGPLESPFVVETAPRADFVDYWAEDRLRPLADAVTRTLGADGHDTVDEAIDVIADGAFDGISGQGTESPSRVHGDLWSGNLLWTADGATLIDPAAHGGHRLEDLAMLSLFGAPHLEEIFEGYEAEHPMPGDWEQDLPAHLFFGLLAHVKLFGEAYVDQAVATAETIIARAEQLGF</sequence>
<dbReference type="Pfam" id="PF03881">
    <property type="entry name" value="Fructosamin_kin"/>
    <property type="match status" value="1"/>
</dbReference>
<proteinExistence type="inferred from homology"/>
<dbReference type="Gene3D" id="1.10.510.10">
    <property type="entry name" value="Transferase(Phosphotransferase) domain 1"/>
    <property type="match status" value="1"/>
</dbReference>
<dbReference type="Gene3D" id="1.20.1270.240">
    <property type="match status" value="1"/>
</dbReference>
<comment type="caution">
    <text evidence="2">The sequence shown here is derived from an EMBL/GenBank/DDBJ whole genome shotgun (WGS) entry which is preliminary data.</text>
</comment>
<dbReference type="Gene3D" id="3.30.200.20">
    <property type="entry name" value="Phosphorylase Kinase, domain 1"/>
    <property type="match status" value="1"/>
</dbReference>
<reference evidence="2" key="2">
    <citation type="submission" date="2021-09" db="EMBL/GenBank/DDBJ databases">
        <authorList>
            <person name="Gilroy R."/>
        </authorList>
    </citation>
    <scope>NUCLEOTIDE SEQUENCE</scope>
    <source>
        <strain evidence="2">ChiGjej5B5-22894</strain>
    </source>
</reference>
<gene>
    <name evidence="2" type="ORF">K8V81_09150</name>
</gene>
<name>A0A921MX35_9MICO</name>
<evidence type="ECO:0000313" key="2">
    <source>
        <dbReference type="EMBL" id="HJG91879.1"/>
    </source>
</evidence>
<dbReference type="AlphaFoldDB" id="A0A921MX35"/>
<dbReference type="Proteomes" id="UP000742460">
    <property type="component" value="Unassembled WGS sequence"/>
</dbReference>
<evidence type="ECO:0000256" key="1">
    <source>
        <dbReference type="PIRNR" id="PIRNR006221"/>
    </source>
</evidence>
<evidence type="ECO:0000313" key="3">
    <source>
        <dbReference type="Proteomes" id="UP000742460"/>
    </source>
</evidence>
<keyword evidence="1" id="KW-0808">Transferase</keyword>
<dbReference type="InterPro" id="IPR011009">
    <property type="entry name" value="Kinase-like_dom_sf"/>
</dbReference>
<dbReference type="GO" id="GO:0016301">
    <property type="term" value="F:kinase activity"/>
    <property type="evidence" value="ECO:0007669"/>
    <property type="project" value="UniProtKB-UniRule"/>
</dbReference>
<organism evidence="2 3">
    <name type="scientific">Brachybacterium massiliense</name>
    <dbReference type="NCBI Taxonomy" id="1755098"/>
    <lineage>
        <taxon>Bacteria</taxon>
        <taxon>Bacillati</taxon>
        <taxon>Actinomycetota</taxon>
        <taxon>Actinomycetes</taxon>
        <taxon>Micrococcales</taxon>
        <taxon>Dermabacteraceae</taxon>
        <taxon>Brachybacterium</taxon>
    </lineage>
</organism>
<dbReference type="EMBL" id="DYUE01000213">
    <property type="protein sequence ID" value="HJG91879.1"/>
    <property type="molecule type" value="Genomic_DNA"/>
</dbReference>
<dbReference type="PIRSF" id="PIRSF006221">
    <property type="entry name" value="Ketosamine-3-kinase"/>
    <property type="match status" value="1"/>
</dbReference>
<accession>A0A921MX35</accession>
<dbReference type="PANTHER" id="PTHR12149:SF8">
    <property type="entry name" value="PROTEIN-RIBULOSAMINE 3-KINASE"/>
    <property type="match status" value="1"/>
</dbReference>
<keyword evidence="1 2" id="KW-0418">Kinase</keyword>
<dbReference type="SUPFAM" id="SSF56112">
    <property type="entry name" value="Protein kinase-like (PK-like)"/>
    <property type="match status" value="1"/>
</dbReference>
<reference evidence="2" key="1">
    <citation type="journal article" date="2021" name="PeerJ">
        <title>Extensive microbial diversity within the chicken gut microbiome revealed by metagenomics and culture.</title>
        <authorList>
            <person name="Gilroy R."/>
            <person name="Ravi A."/>
            <person name="Getino M."/>
            <person name="Pursley I."/>
            <person name="Horton D.L."/>
            <person name="Alikhan N.F."/>
            <person name="Baker D."/>
            <person name="Gharbi K."/>
            <person name="Hall N."/>
            <person name="Watson M."/>
            <person name="Adriaenssens E.M."/>
            <person name="Foster-Nyarko E."/>
            <person name="Jarju S."/>
            <person name="Secka A."/>
            <person name="Antonio M."/>
            <person name="Oren A."/>
            <person name="Chaudhuri R.R."/>
            <person name="La Ragione R."/>
            <person name="Hildebrand F."/>
            <person name="Pallen M.J."/>
        </authorList>
    </citation>
    <scope>NUCLEOTIDE SEQUENCE</scope>
    <source>
        <strain evidence="2">ChiGjej5B5-22894</strain>
    </source>
</reference>
<dbReference type="InterPro" id="IPR016477">
    <property type="entry name" value="Fructo-/Ketosamine-3-kinase"/>
</dbReference>
<comment type="similarity">
    <text evidence="1">Belongs to the fructosamine kinase family.</text>
</comment>
<protein>
    <submittedName>
        <fullName evidence="2">Fructosamine kinase family protein</fullName>
    </submittedName>
</protein>
<dbReference type="PANTHER" id="PTHR12149">
    <property type="entry name" value="FRUCTOSAMINE 3 KINASE-RELATED PROTEIN"/>
    <property type="match status" value="1"/>
</dbReference>